<dbReference type="Proteomes" id="UP001500630">
    <property type="component" value="Unassembled WGS sequence"/>
</dbReference>
<dbReference type="PANTHER" id="PTHR16305">
    <property type="entry name" value="TESTICULAR SOLUBLE ADENYLYL CYCLASE"/>
    <property type="match status" value="1"/>
</dbReference>
<comment type="caution">
    <text evidence="8">The sequence shown here is derived from an EMBL/GenBank/DDBJ whole genome shotgun (WGS) entry which is preliminary data.</text>
</comment>
<evidence type="ECO:0000256" key="5">
    <source>
        <dbReference type="PROSITE-ProRule" id="PRU01091"/>
    </source>
</evidence>
<organism evidence="8 9">
    <name type="scientific">Nonomuraea rosea</name>
    <dbReference type="NCBI Taxonomy" id="638574"/>
    <lineage>
        <taxon>Bacteria</taxon>
        <taxon>Bacillati</taxon>
        <taxon>Actinomycetota</taxon>
        <taxon>Actinomycetes</taxon>
        <taxon>Streptosporangiales</taxon>
        <taxon>Streptosporangiaceae</taxon>
        <taxon>Nonomuraea</taxon>
    </lineage>
</organism>
<evidence type="ECO:0000256" key="6">
    <source>
        <dbReference type="SAM" id="MobiDB-lite"/>
    </source>
</evidence>
<dbReference type="InterPro" id="IPR016032">
    <property type="entry name" value="Sig_transdc_resp-reg_C-effctor"/>
</dbReference>
<feature type="DNA-binding region" description="OmpR/PhoB-type" evidence="5">
    <location>
        <begin position="23"/>
        <end position="128"/>
    </location>
</feature>
<keyword evidence="3" id="KW-0067">ATP-binding</keyword>
<dbReference type="EMBL" id="BAABDQ010000039">
    <property type="protein sequence ID" value="GAA3604409.1"/>
    <property type="molecule type" value="Genomic_DNA"/>
</dbReference>
<dbReference type="SUPFAM" id="SSF48452">
    <property type="entry name" value="TPR-like"/>
    <property type="match status" value="1"/>
</dbReference>
<dbReference type="Gene3D" id="3.40.50.300">
    <property type="entry name" value="P-loop containing nucleotide triphosphate hydrolases"/>
    <property type="match status" value="1"/>
</dbReference>
<evidence type="ECO:0000256" key="2">
    <source>
        <dbReference type="ARBA" id="ARBA00022741"/>
    </source>
</evidence>
<protein>
    <recommendedName>
        <fullName evidence="7">OmpR/PhoB-type domain-containing protein</fullName>
    </recommendedName>
</protein>
<keyword evidence="2" id="KW-0547">Nucleotide-binding</keyword>
<dbReference type="InterPro" id="IPR036388">
    <property type="entry name" value="WH-like_DNA-bd_sf"/>
</dbReference>
<evidence type="ECO:0000259" key="7">
    <source>
        <dbReference type="PROSITE" id="PS51755"/>
    </source>
</evidence>
<dbReference type="Gene3D" id="1.10.10.10">
    <property type="entry name" value="Winged helix-like DNA-binding domain superfamily/Winged helix DNA-binding domain"/>
    <property type="match status" value="1"/>
</dbReference>
<evidence type="ECO:0000256" key="3">
    <source>
        <dbReference type="ARBA" id="ARBA00022840"/>
    </source>
</evidence>
<keyword evidence="9" id="KW-1185">Reference proteome</keyword>
<sequence length="1115" mass="120167">MCHVIRESTDVTGLAHSVRPDGEGPPSGAGSLRLQILGPLRLWRDRAELDAGPRQQAQLLALLLVRVGHPVSTRELIDLIWADDAPASALNVIQKYVGALRRVLEPEVPVRAAGTYLHLRGSAYVFSAGPGTLDLVMFREHLEAARAALAQQAREVALDHYVTALGLWRGPAGDGFSFGSTAMAILAALDDEFHTACTAAAELAVSLRRPEWVIPPLRLAASMAPFHEPVHAGLIAALGAAGRQAEALSAFRTVRDRLAEELGIDPGPALQAAHLRVLRQPEAWSPVAGPDRGHASAPPGAAAGLVGRVEELALLRQAVETAFTGRPELRIVEGEPGVGKTRLVREIATEASRRGALVVWGSCLEGDGTPSMWPWEQTLPPILDSLPAPLREKWLASELGSLLESRDDYAAGPAIPDSGAQFRLFEQVVTVVGQASAQRPMLLIVDDLQWADAASLQLFGHLAARLPAGAVIIGALRDRAPTPSSDLSRVLAAASRLPGHRRIRLGPLSLTDVTELIRRETGHDPGAEVARGIHARTAGNPFFVQELSRLLSDGGSLGDGGASARVGVPATVRDVVRDRMAGLDDSAHGLLRIAAVIGRDVDLDLLARAIGVDIADCLERLEPLQALGLLETKPEDPFLWRFAHDLVRESVTETIARQQAVQLHLRVADALEHIHADDESVAERLAYHLRGAGPLADPVRTAKALARAGRRAATKLAFAAAHRNLESAVQIARTAGLLELELSVLSLLNLLAVEPPGFGGSTFDLLERGAYLARRLGRETAAAEFLFVRMTGAYVSTEKDRAMWARRLHQQGQASADPIIQAYGRQAWGLHQWDIGDIGAAYQCFSWLGHTTADGVTSLLANSADPHPRPAQESLYHLADQVGGVPVRRRDDLGRWRIPDEWVGYLAVITALQGDVETARSLLDTVYQAEGDPFEMSGWVRYQTMAASMAGDAAWAMHATERWVAVGADLPGVAQETYIRLDWYWARALTGDDPAGNAAKAEHLLAATLLDPQRWGLAYYYGLIAEMWLAAEMPDKAATALDRADQAVKAHGQRYAEGLLLLLRARLLHARGEPVDVVRAAAEAARARSDERGAHLFARRAETLLAELDQDQAGR</sequence>
<dbReference type="CDD" id="cd15831">
    <property type="entry name" value="BTAD"/>
    <property type="match status" value="1"/>
</dbReference>
<evidence type="ECO:0000313" key="9">
    <source>
        <dbReference type="Proteomes" id="UP001500630"/>
    </source>
</evidence>
<dbReference type="InterPro" id="IPR011990">
    <property type="entry name" value="TPR-like_helical_dom_sf"/>
</dbReference>
<dbReference type="Pfam" id="PF03704">
    <property type="entry name" value="BTAD"/>
    <property type="match status" value="1"/>
</dbReference>
<dbReference type="SUPFAM" id="SSF46894">
    <property type="entry name" value="C-terminal effector domain of the bipartite response regulators"/>
    <property type="match status" value="1"/>
</dbReference>
<dbReference type="InterPro" id="IPR001867">
    <property type="entry name" value="OmpR/PhoB-type_DNA-bd"/>
</dbReference>
<gene>
    <name evidence="8" type="ORF">GCM10022419_106420</name>
</gene>
<dbReference type="InterPro" id="IPR027417">
    <property type="entry name" value="P-loop_NTPase"/>
</dbReference>
<dbReference type="SUPFAM" id="SSF52540">
    <property type="entry name" value="P-loop containing nucleoside triphosphate hydrolases"/>
    <property type="match status" value="1"/>
</dbReference>
<proteinExistence type="inferred from homology"/>
<dbReference type="Pfam" id="PF13191">
    <property type="entry name" value="AAA_16"/>
    <property type="match status" value="1"/>
</dbReference>
<evidence type="ECO:0000313" key="8">
    <source>
        <dbReference type="EMBL" id="GAA3604409.1"/>
    </source>
</evidence>
<dbReference type="PANTHER" id="PTHR16305:SF35">
    <property type="entry name" value="TRANSCRIPTIONAL ACTIVATOR DOMAIN"/>
    <property type="match status" value="1"/>
</dbReference>
<feature type="region of interest" description="Disordered" evidence="6">
    <location>
        <begin position="7"/>
        <end position="29"/>
    </location>
</feature>
<accession>A0ABP6ZCJ5</accession>
<dbReference type="Pfam" id="PF00486">
    <property type="entry name" value="Trans_reg_C"/>
    <property type="match status" value="1"/>
</dbReference>
<reference evidence="9" key="1">
    <citation type="journal article" date="2019" name="Int. J. Syst. Evol. Microbiol.">
        <title>The Global Catalogue of Microorganisms (GCM) 10K type strain sequencing project: providing services to taxonomists for standard genome sequencing and annotation.</title>
        <authorList>
            <consortium name="The Broad Institute Genomics Platform"/>
            <consortium name="The Broad Institute Genome Sequencing Center for Infectious Disease"/>
            <person name="Wu L."/>
            <person name="Ma J."/>
        </authorList>
    </citation>
    <scope>NUCLEOTIDE SEQUENCE [LARGE SCALE GENOMIC DNA]</scope>
    <source>
        <strain evidence="9">JCM 17326</strain>
    </source>
</reference>
<dbReference type="Gene3D" id="1.25.40.10">
    <property type="entry name" value="Tetratricopeptide repeat domain"/>
    <property type="match status" value="1"/>
</dbReference>
<name>A0ABP6ZCJ5_9ACTN</name>
<dbReference type="SMART" id="SM00862">
    <property type="entry name" value="Trans_reg_C"/>
    <property type="match status" value="1"/>
</dbReference>
<dbReference type="PROSITE" id="PS51755">
    <property type="entry name" value="OMPR_PHOB"/>
    <property type="match status" value="1"/>
</dbReference>
<dbReference type="InterPro" id="IPR041664">
    <property type="entry name" value="AAA_16"/>
</dbReference>
<dbReference type="SMART" id="SM01043">
    <property type="entry name" value="BTAD"/>
    <property type="match status" value="1"/>
</dbReference>
<keyword evidence="4 5" id="KW-0238">DNA-binding</keyword>
<evidence type="ECO:0000256" key="1">
    <source>
        <dbReference type="ARBA" id="ARBA00005820"/>
    </source>
</evidence>
<dbReference type="InterPro" id="IPR005158">
    <property type="entry name" value="BTAD"/>
</dbReference>
<comment type="similarity">
    <text evidence="1">Belongs to the AfsR/DnrI/RedD regulatory family.</text>
</comment>
<evidence type="ECO:0000256" key="4">
    <source>
        <dbReference type="ARBA" id="ARBA00023125"/>
    </source>
</evidence>
<feature type="domain" description="OmpR/PhoB-type" evidence="7">
    <location>
        <begin position="23"/>
        <end position="128"/>
    </location>
</feature>